<dbReference type="Pfam" id="PF12680">
    <property type="entry name" value="SnoaL_2"/>
    <property type="match status" value="1"/>
</dbReference>
<proteinExistence type="predicted"/>
<dbReference type="AlphaFoldDB" id="A0A6J6VMB1"/>
<gene>
    <name evidence="2" type="ORF">UFOPK2761_03461</name>
</gene>
<dbReference type="Gene3D" id="3.10.450.50">
    <property type="match status" value="1"/>
</dbReference>
<protein>
    <submittedName>
        <fullName evidence="2">Unannotated protein</fullName>
    </submittedName>
</protein>
<organism evidence="2">
    <name type="scientific">freshwater metagenome</name>
    <dbReference type="NCBI Taxonomy" id="449393"/>
    <lineage>
        <taxon>unclassified sequences</taxon>
        <taxon>metagenomes</taxon>
        <taxon>ecological metagenomes</taxon>
    </lineage>
</organism>
<evidence type="ECO:0000313" key="2">
    <source>
        <dbReference type="EMBL" id="CAB4772243.1"/>
    </source>
</evidence>
<dbReference type="InterPro" id="IPR032710">
    <property type="entry name" value="NTF2-like_dom_sf"/>
</dbReference>
<dbReference type="InterPro" id="IPR037401">
    <property type="entry name" value="SnoaL-like"/>
</dbReference>
<feature type="domain" description="SnoaL-like" evidence="1">
    <location>
        <begin position="12"/>
        <end position="111"/>
    </location>
</feature>
<dbReference type="EMBL" id="CAEZYQ010000052">
    <property type="protein sequence ID" value="CAB4772243.1"/>
    <property type="molecule type" value="Genomic_DNA"/>
</dbReference>
<sequence length="125" mass="13552">MAASTDKIREVVEAYVRLVADGKATEVADLYADDATVEDPVGTDVRRGREAILEFYGGLEGMEASTTLHQVKIAAGEAVFSFELVTKVGDKSYTVAPIDHMVFDEDGKITAMRAFWDPATDMSVS</sequence>
<reference evidence="2" key="1">
    <citation type="submission" date="2020-05" db="EMBL/GenBank/DDBJ databases">
        <authorList>
            <person name="Chiriac C."/>
            <person name="Salcher M."/>
            <person name="Ghai R."/>
            <person name="Kavagutti S V."/>
        </authorList>
    </citation>
    <scope>NUCLEOTIDE SEQUENCE</scope>
</reference>
<name>A0A6J6VMB1_9ZZZZ</name>
<dbReference type="SUPFAM" id="SSF54427">
    <property type="entry name" value="NTF2-like"/>
    <property type="match status" value="1"/>
</dbReference>
<accession>A0A6J6VMB1</accession>
<evidence type="ECO:0000259" key="1">
    <source>
        <dbReference type="Pfam" id="PF12680"/>
    </source>
</evidence>